<feature type="signal peptide" evidence="2">
    <location>
        <begin position="1"/>
        <end position="28"/>
    </location>
</feature>
<protein>
    <submittedName>
        <fullName evidence="3">Uncharacterized protein</fullName>
    </submittedName>
</protein>
<organism evidence="3 4">
    <name type="scientific">Catellatospora aurea</name>
    <dbReference type="NCBI Taxonomy" id="1337874"/>
    <lineage>
        <taxon>Bacteria</taxon>
        <taxon>Bacillati</taxon>
        <taxon>Actinomycetota</taxon>
        <taxon>Actinomycetes</taxon>
        <taxon>Micromonosporales</taxon>
        <taxon>Micromonosporaceae</taxon>
        <taxon>Catellatospora</taxon>
    </lineage>
</organism>
<sequence length="381" mass="38561">MRTLVLLRVALPLLAVAASVVVASPAQAGIGAVAVRSRTVEFGPDVASQQATMLCGPGEQLVSGGFAGGDPLLRVIASHPSDGQGTLVGDGSAPRAWTVGVVNSGQTVRTLEVFSVCLSGGDSTAGVYAGARSDPSDPSVEAVCPQGMVRTGGGYWSVWYPRLGAARVDGSHPAGARGWALDLTVPANLPARSSVTALVVCHTGPVTAVAAAAVVSDLRSASPSCAVGAAANVCVVPRSGDATAECPAGAILTGGGYRIVSGGPLTGQVVIMDGPVGAEAWSVRLSGTTPQDAPVRMSVEAVCLGNVVQPSEPVSDLIPDTGAKRNKALALGAGLLALLLFILLVVLRRVSRRSAPPPPLIEVVVRTARFRYRDDACREDV</sequence>
<accession>A0ABW2H5M7</accession>
<dbReference type="RefSeq" id="WP_376809406.1">
    <property type="nucleotide sequence ID" value="NZ_JBHTAC010000042.1"/>
</dbReference>
<keyword evidence="2" id="KW-0732">Signal</keyword>
<comment type="caution">
    <text evidence="3">The sequence shown here is derived from an EMBL/GenBank/DDBJ whole genome shotgun (WGS) entry which is preliminary data.</text>
</comment>
<feature type="chain" id="PRO_5045378725" evidence="2">
    <location>
        <begin position="29"/>
        <end position="381"/>
    </location>
</feature>
<keyword evidence="1" id="KW-0812">Transmembrane</keyword>
<evidence type="ECO:0000256" key="1">
    <source>
        <dbReference type="SAM" id="Phobius"/>
    </source>
</evidence>
<name>A0ABW2H5M7_9ACTN</name>
<dbReference type="EMBL" id="JBHTAC010000042">
    <property type="protein sequence ID" value="MFC7246609.1"/>
    <property type="molecule type" value="Genomic_DNA"/>
</dbReference>
<evidence type="ECO:0000313" key="3">
    <source>
        <dbReference type="EMBL" id="MFC7246609.1"/>
    </source>
</evidence>
<gene>
    <name evidence="3" type="ORF">ACFQO7_29365</name>
</gene>
<feature type="transmembrane region" description="Helical" evidence="1">
    <location>
        <begin position="328"/>
        <end position="347"/>
    </location>
</feature>
<keyword evidence="1" id="KW-0472">Membrane</keyword>
<evidence type="ECO:0000313" key="4">
    <source>
        <dbReference type="Proteomes" id="UP001596392"/>
    </source>
</evidence>
<reference evidence="4" key="1">
    <citation type="journal article" date="2019" name="Int. J. Syst. Evol. Microbiol.">
        <title>The Global Catalogue of Microorganisms (GCM) 10K type strain sequencing project: providing services to taxonomists for standard genome sequencing and annotation.</title>
        <authorList>
            <consortium name="The Broad Institute Genomics Platform"/>
            <consortium name="The Broad Institute Genome Sequencing Center for Infectious Disease"/>
            <person name="Wu L."/>
            <person name="Ma J."/>
        </authorList>
    </citation>
    <scope>NUCLEOTIDE SEQUENCE [LARGE SCALE GENOMIC DNA]</scope>
    <source>
        <strain evidence="4">CGMCC 1.9106</strain>
    </source>
</reference>
<keyword evidence="1" id="KW-1133">Transmembrane helix</keyword>
<proteinExistence type="predicted"/>
<dbReference type="Proteomes" id="UP001596392">
    <property type="component" value="Unassembled WGS sequence"/>
</dbReference>
<keyword evidence="4" id="KW-1185">Reference proteome</keyword>
<evidence type="ECO:0000256" key="2">
    <source>
        <dbReference type="SAM" id="SignalP"/>
    </source>
</evidence>